<comment type="caution">
    <text evidence="2">The sequence shown here is derived from an EMBL/GenBank/DDBJ whole genome shotgun (WGS) entry which is preliminary data.</text>
</comment>
<dbReference type="InterPro" id="IPR011034">
    <property type="entry name" value="Formyl_transferase-like_C_sf"/>
</dbReference>
<dbReference type="Pfam" id="PF02911">
    <property type="entry name" value="Formyl_trans_C"/>
    <property type="match status" value="1"/>
</dbReference>
<feature type="non-terminal residue" evidence="2">
    <location>
        <position position="1"/>
    </location>
</feature>
<organism evidence="2">
    <name type="scientific">Fundidesulfovibrio putealis</name>
    <dbReference type="NCBI Taxonomy" id="270496"/>
    <lineage>
        <taxon>Bacteria</taxon>
        <taxon>Pseudomonadati</taxon>
        <taxon>Thermodesulfobacteriota</taxon>
        <taxon>Desulfovibrionia</taxon>
        <taxon>Desulfovibrionales</taxon>
        <taxon>Desulfovibrionaceae</taxon>
        <taxon>Fundidesulfovibrio</taxon>
    </lineage>
</organism>
<dbReference type="GO" id="GO:0003824">
    <property type="term" value="F:catalytic activity"/>
    <property type="evidence" value="ECO:0007669"/>
    <property type="project" value="InterPro"/>
</dbReference>
<dbReference type="SUPFAM" id="SSF53328">
    <property type="entry name" value="Formyltransferase"/>
    <property type="match status" value="1"/>
</dbReference>
<name>A0A7C3WD07_9BACT</name>
<protein>
    <recommendedName>
        <fullName evidence="1">Formyl transferase C-terminal domain-containing protein</fullName>
    </recommendedName>
</protein>
<dbReference type="SUPFAM" id="SSF50486">
    <property type="entry name" value="FMT C-terminal domain-like"/>
    <property type="match status" value="1"/>
</dbReference>
<dbReference type="EMBL" id="DSRP01000260">
    <property type="protein sequence ID" value="HGG92045.1"/>
    <property type="molecule type" value="Genomic_DNA"/>
</dbReference>
<proteinExistence type="predicted"/>
<dbReference type="AlphaFoldDB" id="A0A7C3WD07"/>
<dbReference type="InterPro" id="IPR005793">
    <property type="entry name" value="Formyl_trans_C"/>
</dbReference>
<dbReference type="Gene3D" id="3.40.50.12230">
    <property type="match status" value="1"/>
</dbReference>
<dbReference type="InterPro" id="IPR036477">
    <property type="entry name" value="Formyl_transf_N_sf"/>
</dbReference>
<reference evidence="2" key="1">
    <citation type="journal article" date="2020" name="mSystems">
        <title>Genome- and Community-Level Interaction Insights into Carbon Utilization and Element Cycling Functions of Hydrothermarchaeota in Hydrothermal Sediment.</title>
        <authorList>
            <person name="Zhou Z."/>
            <person name="Liu Y."/>
            <person name="Xu W."/>
            <person name="Pan J."/>
            <person name="Luo Z.H."/>
            <person name="Li M."/>
        </authorList>
    </citation>
    <scope>NUCLEOTIDE SEQUENCE [LARGE SCALE GENOMIC DNA]</scope>
    <source>
        <strain evidence="2">SpSt-413</strain>
    </source>
</reference>
<accession>A0A7C3WD07</accession>
<gene>
    <name evidence="2" type="ORF">ENR59_03740</name>
</gene>
<evidence type="ECO:0000259" key="1">
    <source>
        <dbReference type="Pfam" id="PF02911"/>
    </source>
</evidence>
<feature type="domain" description="Formyl transferase C-terminal" evidence="1">
    <location>
        <begin position="75"/>
        <end position="152"/>
    </location>
</feature>
<evidence type="ECO:0000313" key="2">
    <source>
        <dbReference type="EMBL" id="HGG92045.1"/>
    </source>
</evidence>
<sequence length="177" mass="18793">VDAGPIVAQELFALTPAMTGLTLYMKTLSVGARLMADALRTLADAGRLDAREQDLSRRRYYGAGAPFGGVLDPRWDAAAAERFVRALSYRPFAAPTGGPMLLWRGRPLEIAQARAESLDSTGAAPGEILELGEQGLLLAMGQGALRITTFWLDAARPASQAARELGMTPGARLGTHT</sequence>